<dbReference type="EMBL" id="MU853346">
    <property type="protein sequence ID" value="KAK4111485.1"/>
    <property type="molecule type" value="Genomic_DNA"/>
</dbReference>
<protein>
    <submittedName>
        <fullName evidence="1">Uncharacterized protein</fullName>
    </submittedName>
</protein>
<dbReference type="GeneID" id="89935914"/>
<keyword evidence="2" id="KW-1185">Reference proteome</keyword>
<dbReference type="Proteomes" id="UP001302812">
    <property type="component" value="Unassembled WGS sequence"/>
</dbReference>
<dbReference type="RefSeq" id="XP_064669055.1">
    <property type="nucleotide sequence ID" value="XM_064811789.1"/>
</dbReference>
<name>A0AAN6YQ64_9PEZI</name>
<evidence type="ECO:0000313" key="1">
    <source>
        <dbReference type="EMBL" id="KAK4111485.1"/>
    </source>
</evidence>
<dbReference type="AlphaFoldDB" id="A0AAN6YQ64"/>
<feature type="non-terminal residue" evidence="1">
    <location>
        <position position="1"/>
    </location>
</feature>
<accession>A0AAN6YQ64</accession>
<sequence length="183" mass="21190">FSMGLNCGFDIFPALEPTEENKRAYRAFLDEVIATYSDKHDEDSERHDGKVLELPDDSDANWHPPGTNKHYIYIMMGECPRMPAHPEHCGYFLRFTSKVNGRLTGAERYIRGVYQIARKHLGPRVRFWHEADVYGTEMDCFGCYSWTEVFDMERELKALPVEGESVASGERDKEVKNRTKACR</sequence>
<reference evidence="1" key="2">
    <citation type="submission" date="2023-05" db="EMBL/GenBank/DDBJ databases">
        <authorList>
            <consortium name="Lawrence Berkeley National Laboratory"/>
            <person name="Steindorff A."/>
            <person name="Hensen N."/>
            <person name="Bonometti L."/>
            <person name="Westerberg I."/>
            <person name="Brannstrom I.O."/>
            <person name="Guillou S."/>
            <person name="Cros-Aarteil S."/>
            <person name="Calhoun S."/>
            <person name="Haridas S."/>
            <person name="Kuo A."/>
            <person name="Mondo S."/>
            <person name="Pangilinan J."/>
            <person name="Riley R."/>
            <person name="Labutti K."/>
            <person name="Andreopoulos B."/>
            <person name="Lipzen A."/>
            <person name="Chen C."/>
            <person name="Yanf M."/>
            <person name="Daum C."/>
            <person name="Ng V."/>
            <person name="Clum A."/>
            <person name="Ohm R."/>
            <person name="Martin F."/>
            <person name="Silar P."/>
            <person name="Natvig D."/>
            <person name="Lalanne C."/>
            <person name="Gautier V."/>
            <person name="Ament-Velasquez S.L."/>
            <person name="Kruys A."/>
            <person name="Hutchinson M.I."/>
            <person name="Powell A.J."/>
            <person name="Barry K."/>
            <person name="Miller A.N."/>
            <person name="Grigoriev I.V."/>
            <person name="Debuchy R."/>
            <person name="Gladieux P."/>
            <person name="Thoren M.H."/>
            <person name="Johannesson H."/>
        </authorList>
    </citation>
    <scope>NUCLEOTIDE SEQUENCE</scope>
    <source>
        <strain evidence="1">CBS 508.74</strain>
    </source>
</reference>
<organism evidence="1 2">
    <name type="scientific">Canariomyces notabilis</name>
    <dbReference type="NCBI Taxonomy" id="2074819"/>
    <lineage>
        <taxon>Eukaryota</taxon>
        <taxon>Fungi</taxon>
        <taxon>Dikarya</taxon>
        <taxon>Ascomycota</taxon>
        <taxon>Pezizomycotina</taxon>
        <taxon>Sordariomycetes</taxon>
        <taxon>Sordariomycetidae</taxon>
        <taxon>Sordariales</taxon>
        <taxon>Chaetomiaceae</taxon>
        <taxon>Canariomyces</taxon>
    </lineage>
</organism>
<evidence type="ECO:0000313" key="2">
    <source>
        <dbReference type="Proteomes" id="UP001302812"/>
    </source>
</evidence>
<comment type="caution">
    <text evidence="1">The sequence shown here is derived from an EMBL/GenBank/DDBJ whole genome shotgun (WGS) entry which is preliminary data.</text>
</comment>
<proteinExistence type="predicted"/>
<reference evidence="1" key="1">
    <citation type="journal article" date="2023" name="Mol. Phylogenet. Evol.">
        <title>Genome-scale phylogeny and comparative genomics of the fungal order Sordariales.</title>
        <authorList>
            <person name="Hensen N."/>
            <person name="Bonometti L."/>
            <person name="Westerberg I."/>
            <person name="Brannstrom I.O."/>
            <person name="Guillou S."/>
            <person name="Cros-Aarteil S."/>
            <person name="Calhoun S."/>
            <person name="Haridas S."/>
            <person name="Kuo A."/>
            <person name="Mondo S."/>
            <person name="Pangilinan J."/>
            <person name="Riley R."/>
            <person name="LaButti K."/>
            <person name="Andreopoulos B."/>
            <person name="Lipzen A."/>
            <person name="Chen C."/>
            <person name="Yan M."/>
            <person name="Daum C."/>
            <person name="Ng V."/>
            <person name="Clum A."/>
            <person name="Steindorff A."/>
            <person name="Ohm R.A."/>
            <person name="Martin F."/>
            <person name="Silar P."/>
            <person name="Natvig D.O."/>
            <person name="Lalanne C."/>
            <person name="Gautier V."/>
            <person name="Ament-Velasquez S.L."/>
            <person name="Kruys A."/>
            <person name="Hutchinson M.I."/>
            <person name="Powell A.J."/>
            <person name="Barry K."/>
            <person name="Miller A.N."/>
            <person name="Grigoriev I.V."/>
            <person name="Debuchy R."/>
            <person name="Gladieux P."/>
            <person name="Hiltunen Thoren M."/>
            <person name="Johannesson H."/>
        </authorList>
    </citation>
    <scope>NUCLEOTIDE SEQUENCE</scope>
    <source>
        <strain evidence="1">CBS 508.74</strain>
    </source>
</reference>
<gene>
    <name evidence="1" type="ORF">N656DRAFT_712097</name>
</gene>